<evidence type="ECO:0000256" key="6">
    <source>
        <dbReference type="ARBA" id="ARBA00023136"/>
    </source>
</evidence>
<feature type="transmembrane region" description="Helical" evidence="7">
    <location>
        <begin position="12"/>
        <end position="34"/>
    </location>
</feature>
<dbReference type="AlphaFoldDB" id="A0A346NKK6"/>
<keyword evidence="4 7" id="KW-0812">Transmembrane</keyword>
<dbReference type="GO" id="GO:0009246">
    <property type="term" value="P:enterobacterial common antigen biosynthetic process"/>
    <property type="evidence" value="ECO:0007669"/>
    <property type="project" value="TreeGrafter"/>
</dbReference>
<feature type="transmembrane region" description="Helical" evidence="7">
    <location>
        <begin position="199"/>
        <end position="215"/>
    </location>
</feature>
<gene>
    <name evidence="9" type="ORF">D0Y50_06545</name>
</gene>
<feature type="transmembrane region" description="Helical" evidence="7">
    <location>
        <begin position="245"/>
        <end position="262"/>
    </location>
</feature>
<feature type="domain" description="Acyltransferase 3" evidence="8">
    <location>
        <begin position="10"/>
        <end position="322"/>
    </location>
</feature>
<dbReference type="GO" id="GO:0016413">
    <property type="term" value="F:O-acetyltransferase activity"/>
    <property type="evidence" value="ECO:0007669"/>
    <property type="project" value="TreeGrafter"/>
</dbReference>
<name>A0A346NKK6_9ALTE</name>
<accession>A0A346NKK6</accession>
<evidence type="ECO:0000313" key="9">
    <source>
        <dbReference type="EMBL" id="AXR06063.1"/>
    </source>
</evidence>
<feature type="transmembrane region" description="Helical" evidence="7">
    <location>
        <begin position="137"/>
        <end position="160"/>
    </location>
</feature>
<evidence type="ECO:0000256" key="2">
    <source>
        <dbReference type="ARBA" id="ARBA00007400"/>
    </source>
</evidence>
<dbReference type="PANTHER" id="PTHR40074:SF4">
    <property type="entry name" value="INNER MEMBRANE PROTEIN YCFT"/>
    <property type="match status" value="1"/>
</dbReference>
<evidence type="ECO:0000256" key="5">
    <source>
        <dbReference type="ARBA" id="ARBA00022989"/>
    </source>
</evidence>
<dbReference type="InterPro" id="IPR002656">
    <property type="entry name" value="Acyl_transf_3_dom"/>
</dbReference>
<keyword evidence="6 7" id="KW-0472">Membrane</keyword>
<reference evidence="9 10" key="1">
    <citation type="submission" date="2018-08" db="EMBL/GenBank/DDBJ databases">
        <title>Salinimonas sediminis sp. nov., a piezophilic bacterium isolated from a deep-sea sediment sample from the New Britain Trench.</title>
        <authorList>
            <person name="Cao J."/>
        </authorList>
    </citation>
    <scope>NUCLEOTIDE SEQUENCE [LARGE SCALE GENOMIC DNA]</scope>
    <source>
        <strain evidence="9 10">N102</strain>
    </source>
</reference>
<dbReference type="RefSeq" id="WP_117316056.1">
    <property type="nucleotide sequence ID" value="NZ_CP031769.1"/>
</dbReference>
<keyword evidence="10" id="KW-1185">Reference proteome</keyword>
<evidence type="ECO:0000256" key="4">
    <source>
        <dbReference type="ARBA" id="ARBA00022692"/>
    </source>
</evidence>
<dbReference type="OrthoDB" id="9814956at2"/>
<dbReference type="KEGG" id="salm:D0Y50_06545"/>
<dbReference type="Pfam" id="PF01757">
    <property type="entry name" value="Acyl_transf_3"/>
    <property type="match status" value="1"/>
</dbReference>
<keyword evidence="5 7" id="KW-1133">Transmembrane helix</keyword>
<organism evidence="9 10">
    <name type="scientific">Salinimonas sediminis</name>
    <dbReference type="NCBI Taxonomy" id="2303538"/>
    <lineage>
        <taxon>Bacteria</taxon>
        <taxon>Pseudomonadati</taxon>
        <taxon>Pseudomonadota</taxon>
        <taxon>Gammaproteobacteria</taxon>
        <taxon>Alteromonadales</taxon>
        <taxon>Alteromonadaceae</taxon>
        <taxon>Alteromonas/Salinimonas group</taxon>
        <taxon>Salinimonas</taxon>
    </lineage>
</organism>
<feature type="transmembrane region" description="Helical" evidence="7">
    <location>
        <begin position="54"/>
        <end position="75"/>
    </location>
</feature>
<feature type="transmembrane region" description="Helical" evidence="7">
    <location>
        <begin position="283"/>
        <end position="302"/>
    </location>
</feature>
<evidence type="ECO:0000256" key="1">
    <source>
        <dbReference type="ARBA" id="ARBA00004651"/>
    </source>
</evidence>
<feature type="transmembrane region" description="Helical" evidence="7">
    <location>
        <begin position="95"/>
        <end position="117"/>
    </location>
</feature>
<dbReference type="Proteomes" id="UP000262073">
    <property type="component" value="Chromosome"/>
</dbReference>
<evidence type="ECO:0000256" key="7">
    <source>
        <dbReference type="SAM" id="Phobius"/>
    </source>
</evidence>
<evidence type="ECO:0000259" key="8">
    <source>
        <dbReference type="Pfam" id="PF01757"/>
    </source>
</evidence>
<sequence length="364" mass="41260">MKEKSRDHIGWIDLAKGICILLVVFHHSIQSVYLLPDMPLSGITATAAKLYELLSIKLVPIRMPLFFMISGFLVYRGVTRYQWDQVGFKRIQTIWYVYLLWSIIQWLAIGLIVYSSGAAVPGHSAMLSAFATNITDFTVLTLTGSSSLWYLYALPAYFIICKLLSSKPWLALSFFLICYGLSSYYQLQFPTSSIVKNGIYYAIGVFFCPVLFPLINHISHKAFLFIAGLLGIKIGLGLLEVDIHLINTLLFVSIMVFFINWLQDVVDIPIMRWIGKNTLAIYIIHYVLLKMLAFIIVPWLIAQGFFAQQAFVTVWYLTAPVLAVAFMTGGSLLIWHCTNVGVGRYLYASPRHLMAPLRAAWQSR</sequence>
<dbReference type="EMBL" id="CP031769">
    <property type="protein sequence ID" value="AXR06063.1"/>
    <property type="molecule type" value="Genomic_DNA"/>
</dbReference>
<protein>
    <recommendedName>
        <fullName evidence="8">Acyltransferase 3 domain-containing protein</fullName>
    </recommendedName>
</protein>
<feature type="transmembrane region" description="Helical" evidence="7">
    <location>
        <begin position="169"/>
        <end position="187"/>
    </location>
</feature>
<evidence type="ECO:0000256" key="3">
    <source>
        <dbReference type="ARBA" id="ARBA00022475"/>
    </source>
</evidence>
<dbReference type="PANTHER" id="PTHR40074">
    <property type="entry name" value="O-ACETYLTRANSFERASE WECH"/>
    <property type="match status" value="1"/>
</dbReference>
<feature type="transmembrane region" description="Helical" evidence="7">
    <location>
        <begin position="222"/>
        <end position="239"/>
    </location>
</feature>
<proteinExistence type="inferred from homology"/>
<feature type="transmembrane region" description="Helical" evidence="7">
    <location>
        <begin position="314"/>
        <end position="335"/>
    </location>
</feature>
<evidence type="ECO:0000313" key="10">
    <source>
        <dbReference type="Proteomes" id="UP000262073"/>
    </source>
</evidence>
<comment type="similarity">
    <text evidence="2">Belongs to the acyltransferase 3 family.</text>
</comment>
<comment type="subcellular location">
    <subcellularLocation>
        <location evidence="1">Cell membrane</location>
        <topology evidence="1">Multi-pass membrane protein</topology>
    </subcellularLocation>
</comment>
<keyword evidence="3" id="KW-1003">Cell membrane</keyword>
<dbReference type="GO" id="GO:0005886">
    <property type="term" value="C:plasma membrane"/>
    <property type="evidence" value="ECO:0007669"/>
    <property type="project" value="UniProtKB-SubCell"/>
</dbReference>